<dbReference type="EMBL" id="OZ034818">
    <property type="protein sequence ID" value="CAL1388609.1"/>
    <property type="molecule type" value="Genomic_DNA"/>
</dbReference>
<protein>
    <submittedName>
        <fullName evidence="1">Uncharacterized protein</fullName>
    </submittedName>
</protein>
<reference evidence="1 2" key="1">
    <citation type="submission" date="2024-04" db="EMBL/GenBank/DDBJ databases">
        <authorList>
            <person name="Fracassetti M."/>
        </authorList>
    </citation>
    <scope>NUCLEOTIDE SEQUENCE [LARGE SCALE GENOMIC DNA]</scope>
</reference>
<accession>A0AAV2ERN7</accession>
<keyword evidence="2" id="KW-1185">Reference proteome</keyword>
<dbReference type="AlphaFoldDB" id="A0AAV2ERN7"/>
<gene>
    <name evidence="1" type="ORF">LTRI10_LOCUS29532</name>
</gene>
<organism evidence="1 2">
    <name type="scientific">Linum trigynum</name>
    <dbReference type="NCBI Taxonomy" id="586398"/>
    <lineage>
        <taxon>Eukaryota</taxon>
        <taxon>Viridiplantae</taxon>
        <taxon>Streptophyta</taxon>
        <taxon>Embryophyta</taxon>
        <taxon>Tracheophyta</taxon>
        <taxon>Spermatophyta</taxon>
        <taxon>Magnoliopsida</taxon>
        <taxon>eudicotyledons</taxon>
        <taxon>Gunneridae</taxon>
        <taxon>Pentapetalae</taxon>
        <taxon>rosids</taxon>
        <taxon>fabids</taxon>
        <taxon>Malpighiales</taxon>
        <taxon>Linaceae</taxon>
        <taxon>Linum</taxon>
    </lineage>
</organism>
<dbReference type="Proteomes" id="UP001497516">
    <property type="component" value="Chromosome 5"/>
</dbReference>
<name>A0AAV2ERN7_9ROSI</name>
<evidence type="ECO:0000313" key="1">
    <source>
        <dbReference type="EMBL" id="CAL1388609.1"/>
    </source>
</evidence>
<sequence>MELGVSAASQSLTLLSCTQFPSALSSPNSIRREFLACGHNLRPIDGLLRSREAKCRKVRLWKGRPPHHL</sequence>
<evidence type="ECO:0000313" key="2">
    <source>
        <dbReference type="Proteomes" id="UP001497516"/>
    </source>
</evidence>
<proteinExistence type="predicted"/>